<dbReference type="Pfam" id="PF05990">
    <property type="entry name" value="DUF900"/>
    <property type="match status" value="1"/>
</dbReference>
<dbReference type="SUPFAM" id="SSF53474">
    <property type="entry name" value="alpha/beta-Hydrolases"/>
    <property type="match status" value="1"/>
</dbReference>
<dbReference type="InterPro" id="IPR010297">
    <property type="entry name" value="DUF900_hydrolase"/>
</dbReference>
<reference evidence="1" key="1">
    <citation type="submission" date="2020-07" db="EMBL/GenBank/DDBJ databases">
        <title>Huge and variable diversity of episymbiotic CPR bacteria and DPANN archaea in groundwater ecosystems.</title>
        <authorList>
            <person name="He C.Y."/>
            <person name="Keren R."/>
            <person name="Whittaker M."/>
            <person name="Farag I.F."/>
            <person name="Doudna J."/>
            <person name="Cate J.H.D."/>
            <person name="Banfield J.F."/>
        </authorList>
    </citation>
    <scope>NUCLEOTIDE SEQUENCE</scope>
    <source>
        <strain evidence="1">NC_groundwater_1813_Pr3_B-0.1um_71_17</strain>
    </source>
</reference>
<dbReference type="InterPro" id="IPR029058">
    <property type="entry name" value="AB_hydrolase_fold"/>
</dbReference>
<proteinExistence type="predicted"/>
<keyword evidence="1" id="KW-0378">Hydrolase</keyword>
<gene>
    <name evidence="1" type="ORF">HZA61_08875</name>
</gene>
<evidence type="ECO:0000313" key="1">
    <source>
        <dbReference type="EMBL" id="MBI5169587.1"/>
    </source>
</evidence>
<accession>A0A933W8K2</accession>
<comment type="caution">
    <text evidence="1">The sequence shown here is derived from an EMBL/GenBank/DDBJ whole genome shotgun (WGS) entry which is preliminary data.</text>
</comment>
<evidence type="ECO:0000313" key="2">
    <source>
        <dbReference type="Proteomes" id="UP000696931"/>
    </source>
</evidence>
<dbReference type="EMBL" id="JACRIW010000058">
    <property type="protein sequence ID" value="MBI5169587.1"/>
    <property type="molecule type" value="Genomic_DNA"/>
</dbReference>
<dbReference type="PANTHER" id="PTHR36513">
    <property type="entry name" value="ABC TRANSMEMBRANE TYPE-1 DOMAIN-CONTAINING PROTEIN"/>
    <property type="match status" value="1"/>
</dbReference>
<protein>
    <submittedName>
        <fullName evidence="1">Alpha/beta hydrolase</fullName>
    </submittedName>
</protein>
<dbReference type="PANTHER" id="PTHR36513:SF1">
    <property type="entry name" value="TRANSMEMBRANE PROTEIN"/>
    <property type="match status" value="1"/>
</dbReference>
<dbReference type="GO" id="GO:0016787">
    <property type="term" value="F:hydrolase activity"/>
    <property type="evidence" value="ECO:0007669"/>
    <property type="project" value="UniProtKB-KW"/>
</dbReference>
<dbReference type="Proteomes" id="UP000696931">
    <property type="component" value="Unassembled WGS sequence"/>
</dbReference>
<dbReference type="AlphaFoldDB" id="A0A933W8K2"/>
<name>A0A933W8K2_UNCEI</name>
<sequence length="385" mass="42363">MAKLQLFYATNRNHLGDDRWHPTGYGRNFSADGMENLRFGRLTLTASDAKLKAAMSAESAGAAVNGSRLGDYLEPLVEGAAIEAYEEKIDPRVSQESQKNIVLGSAAFFADLQDLMMGGTDTLIYIHGFNVSWKGAVSSALALQASLNRTDGTDPRQKVNVVLFTWPSDGMALPLVSYKSDRSEAAGSGHAVGRAFLKLRDFLARLNDRATGEPVCGQDIHLLCHSMGNYVLQNALKRMDEYTPGNALPRLFEHIFLCAPDVDDNVLEIGAPLGRVHELARGVTVYHNRGDKAMYVSDYTKGNPERLGTNGAAHPATLHNKVHQVDCSAFAGEGTDFVQHSYFNSGLPNLDIRHSIEGLAHEDKRRNRRRKGDLPNVWELVRKRS</sequence>
<organism evidence="1 2">
    <name type="scientific">Eiseniibacteriota bacterium</name>
    <dbReference type="NCBI Taxonomy" id="2212470"/>
    <lineage>
        <taxon>Bacteria</taxon>
        <taxon>Candidatus Eiseniibacteriota</taxon>
    </lineage>
</organism>